<protein>
    <submittedName>
        <fullName evidence="2">Benzoate 4-monooxygenase cytochrome P450</fullName>
    </submittedName>
</protein>
<dbReference type="EMBL" id="ML987189">
    <property type="protein sequence ID" value="KAF2256484.1"/>
    <property type="molecule type" value="Genomic_DNA"/>
</dbReference>
<keyword evidence="1" id="KW-0349">Heme</keyword>
<dbReference type="PANTHER" id="PTHR24305:SF226">
    <property type="entry name" value="CYTOCHROME P450 MONOOXYGENASE"/>
    <property type="match status" value="1"/>
</dbReference>
<comment type="cofactor">
    <cofactor evidence="1">
        <name>heme</name>
        <dbReference type="ChEBI" id="CHEBI:30413"/>
    </cofactor>
</comment>
<dbReference type="PRINTS" id="PR00463">
    <property type="entry name" value="EP450I"/>
</dbReference>
<dbReference type="InterPro" id="IPR036396">
    <property type="entry name" value="Cyt_P450_sf"/>
</dbReference>
<dbReference type="GO" id="GO:0004497">
    <property type="term" value="F:monooxygenase activity"/>
    <property type="evidence" value="ECO:0007669"/>
    <property type="project" value="UniProtKB-KW"/>
</dbReference>
<name>A0A6A6J138_9PLEO</name>
<dbReference type="PRINTS" id="PR00385">
    <property type="entry name" value="P450"/>
</dbReference>
<dbReference type="SUPFAM" id="SSF48264">
    <property type="entry name" value="Cytochrome P450"/>
    <property type="match status" value="1"/>
</dbReference>
<dbReference type="GO" id="GO:0016705">
    <property type="term" value="F:oxidoreductase activity, acting on paired donors, with incorporation or reduction of molecular oxygen"/>
    <property type="evidence" value="ECO:0007669"/>
    <property type="project" value="InterPro"/>
</dbReference>
<proteinExistence type="predicted"/>
<evidence type="ECO:0000313" key="3">
    <source>
        <dbReference type="Proteomes" id="UP000800094"/>
    </source>
</evidence>
<dbReference type="Pfam" id="PF00067">
    <property type="entry name" value="p450"/>
    <property type="match status" value="1"/>
</dbReference>
<evidence type="ECO:0000313" key="2">
    <source>
        <dbReference type="EMBL" id="KAF2256484.1"/>
    </source>
</evidence>
<dbReference type="InterPro" id="IPR002401">
    <property type="entry name" value="Cyt_P450_E_grp-I"/>
</dbReference>
<dbReference type="PANTHER" id="PTHR24305">
    <property type="entry name" value="CYTOCHROME P450"/>
    <property type="match status" value="1"/>
</dbReference>
<feature type="binding site" description="axial binding residue" evidence="1">
    <location>
        <position position="465"/>
    </location>
    <ligand>
        <name>heme</name>
        <dbReference type="ChEBI" id="CHEBI:30413"/>
    </ligand>
    <ligandPart>
        <name>Fe</name>
        <dbReference type="ChEBI" id="CHEBI:18248"/>
    </ligandPart>
</feature>
<dbReference type="Proteomes" id="UP000800094">
    <property type="component" value="Unassembled WGS sequence"/>
</dbReference>
<dbReference type="Gene3D" id="1.10.630.10">
    <property type="entry name" value="Cytochrome P450"/>
    <property type="match status" value="1"/>
</dbReference>
<dbReference type="RefSeq" id="XP_033691488.1">
    <property type="nucleotide sequence ID" value="XM_033835076.1"/>
</dbReference>
<reference evidence="2" key="1">
    <citation type="journal article" date="2020" name="Stud. Mycol.">
        <title>101 Dothideomycetes genomes: a test case for predicting lifestyles and emergence of pathogens.</title>
        <authorList>
            <person name="Haridas S."/>
            <person name="Albert R."/>
            <person name="Binder M."/>
            <person name="Bloem J."/>
            <person name="Labutti K."/>
            <person name="Salamov A."/>
            <person name="Andreopoulos B."/>
            <person name="Baker S."/>
            <person name="Barry K."/>
            <person name="Bills G."/>
            <person name="Bluhm B."/>
            <person name="Cannon C."/>
            <person name="Castanera R."/>
            <person name="Culley D."/>
            <person name="Daum C."/>
            <person name="Ezra D."/>
            <person name="Gonzalez J."/>
            <person name="Henrissat B."/>
            <person name="Kuo A."/>
            <person name="Liang C."/>
            <person name="Lipzen A."/>
            <person name="Lutzoni F."/>
            <person name="Magnuson J."/>
            <person name="Mondo S."/>
            <person name="Nolan M."/>
            <person name="Ohm R."/>
            <person name="Pangilinan J."/>
            <person name="Park H.-J."/>
            <person name="Ramirez L."/>
            <person name="Alfaro M."/>
            <person name="Sun H."/>
            <person name="Tritt A."/>
            <person name="Yoshinaga Y."/>
            <person name="Zwiers L.-H."/>
            <person name="Turgeon B."/>
            <person name="Goodwin S."/>
            <person name="Spatafora J."/>
            <person name="Crous P."/>
            <person name="Grigoriev I."/>
        </authorList>
    </citation>
    <scope>NUCLEOTIDE SEQUENCE</scope>
    <source>
        <strain evidence="2">CBS 122368</strain>
    </source>
</reference>
<dbReference type="InterPro" id="IPR050121">
    <property type="entry name" value="Cytochrome_P450_monoxygenase"/>
</dbReference>
<keyword evidence="3" id="KW-1185">Reference proteome</keyword>
<dbReference type="AlphaFoldDB" id="A0A6A6J138"/>
<dbReference type="CDD" id="cd11061">
    <property type="entry name" value="CYP67-like"/>
    <property type="match status" value="1"/>
</dbReference>
<keyword evidence="1" id="KW-0408">Iron</keyword>
<dbReference type="OrthoDB" id="1470350at2759"/>
<dbReference type="GO" id="GO:0020037">
    <property type="term" value="F:heme binding"/>
    <property type="evidence" value="ECO:0007669"/>
    <property type="project" value="InterPro"/>
</dbReference>
<organism evidence="2 3">
    <name type="scientific">Trematosphaeria pertusa</name>
    <dbReference type="NCBI Taxonomy" id="390896"/>
    <lineage>
        <taxon>Eukaryota</taxon>
        <taxon>Fungi</taxon>
        <taxon>Dikarya</taxon>
        <taxon>Ascomycota</taxon>
        <taxon>Pezizomycotina</taxon>
        <taxon>Dothideomycetes</taxon>
        <taxon>Pleosporomycetidae</taxon>
        <taxon>Pleosporales</taxon>
        <taxon>Massarineae</taxon>
        <taxon>Trematosphaeriaceae</taxon>
        <taxon>Trematosphaeria</taxon>
    </lineage>
</organism>
<keyword evidence="2" id="KW-0503">Monooxygenase</keyword>
<dbReference type="InterPro" id="IPR001128">
    <property type="entry name" value="Cyt_P450"/>
</dbReference>
<accession>A0A6A6J138</accession>
<evidence type="ECO:0000256" key="1">
    <source>
        <dbReference type="PIRSR" id="PIRSR602401-1"/>
    </source>
</evidence>
<keyword evidence="2" id="KW-0560">Oxidoreductase</keyword>
<dbReference type="GO" id="GO:0005506">
    <property type="term" value="F:iron ion binding"/>
    <property type="evidence" value="ECO:0007669"/>
    <property type="project" value="InterPro"/>
</dbReference>
<dbReference type="GeneID" id="54588406"/>
<sequence>MALLVPFAVSLAASYLIATALYNLLLHPLASIRGPLLARISSLPSFYHACKGDRHIWIWQNFQVYGDKFRAAPNLVLFNSTRAYTDIYGARANITRSDFYKAWQRNKYDVHTINSTDPILHAKKRKLLNLVFTEQSLKAASPLIIRHVDRWVQLLSSPAPDRPGKDTEGWSQPRDMATWVDYLVFDILGDLCFGENFNTKEPGENKLKKLPHLIMKQVALGHKISKSPLFNLVLYLQPRGLNKLMERARKIEVKDYNAFVESNVDKRIAAHKAGANVPGREDMFHFLLTATDPDTNLPAFSNRHHLLAETRLLVLAGTDTTAMTLCALFFYLAHNPRVLSKLAQEVRSTFSSSDQIVLGTKLSGCKYLRACIDETLRMAHPAPSELPREVLPGGAVIDGHLYPAGTVVGCAGWSMGRNETVFGDVATYRPERWIPSSDPDTLNSDADVQKLKRAFHPFSIGSMNCAGQNLATLELLLVSARTVWGADFRLAPGQAACLGEGRPDMGWGQMSPTEYMVKDAYLCLKEGPVLQFRQRLEGA</sequence>
<keyword evidence="1" id="KW-0479">Metal-binding</keyword>
<gene>
    <name evidence="2" type="ORF">BU26DRAFT_599162</name>
</gene>